<keyword evidence="1" id="KW-0812">Transmembrane</keyword>
<dbReference type="Gene3D" id="2.70.170.10">
    <property type="entry name" value="Neurotransmitter-gated ion-channel ligand-binding domain"/>
    <property type="match status" value="1"/>
</dbReference>
<evidence type="ECO:0000256" key="2">
    <source>
        <dbReference type="SAM" id="SignalP"/>
    </source>
</evidence>
<reference evidence="5" key="1">
    <citation type="submission" date="2022-11" db="UniProtKB">
        <authorList>
            <consortium name="WormBaseParasite"/>
        </authorList>
    </citation>
    <scope>IDENTIFICATION</scope>
</reference>
<keyword evidence="2" id="KW-0732">Signal</keyword>
<feature type="domain" description="Neurotransmitter-gated ion-channel ligand-binding" evidence="3">
    <location>
        <begin position="97"/>
        <end position="231"/>
    </location>
</feature>
<dbReference type="SUPFAM" id="SSF63712">
    <property type="entry name" value="Nicotinic receptor ligand binding domain-like"/>
    <property type="match status" value="1"/>
</dbReference>
<evidence type="ECO:0000259" key="3">
    <source>
        <dbReference type="Pfam" id="PF02931"/>
    </source>
</evidence>
<dbReference type="PANTHER" id="PTHR18945">
    <property type="entry name" value="NEUROTRANSMITTER GATED ION CHANNEL"/>
    <property type="match status" value="1"/>
</dbReference>
<feature type="chain" id="PRO_5037426248" evidence="2">
    <location>
        <begin position="29"/>
        <end position="455"/>
    </location>
</feature>
<keyword evidence="1" id="KW-0472">Membrane</keyword>
<dbReference type="InterPro" id="IPR006201">
    <property type="entry name" value="Neur_channel"/>
</dbReference>
<feature type="transmembrane region" description="Helical" evidence="1">
    <location>
        <begin position="287"/>
        <end position="304"/>
    </location>
</feature>
<feature type="transmembrane region" description="Helical" evidence="1">
    <location>
        <begin position="348"/>
        <end position="369"/>
    </location>
</feature>
<dbReference type="Pfam" id="PF02931">
    <property type="entry name" value="Neur_chan_LBD"/>
    <property type="match status" value="1"/>
</dbReference>
<organism evidence="4 5">
    <name type="scientific">Acrobeloides nanus</name>
    <dbReference type="NCBI Taxonomy" id="290746"/>
    <lineage>
        <taxon>Eukaryota</taxon>
        <taxon>Metazoa</taxon>
        <taxon>Ecdysozoa</taxon>
        <taxon>Nematoda</taxon>
        <taxon>Chromadorea</taxon>
        <taxon>Rhabditida</taxon>
        <taxon>Tylenchina</taxon>
        <taxon>Cephalobomorpha</taxon>
        <taxon>Cephaloboidea</taxon>
        <taxon>Cephalobidae</taxon>
        <taxon>Acrobeloides</taxon>
    </lineage>
</organism>
<dbReference type="GO" id="GO:0004888">
    <property type="term" value="F:transmembrane signaling receptor activity"/>
    <property type="evidence" value="ECO:0007669"/>
    <property type="project" value="InterPro"/>
</dbReference>
<feature type="signal peptide" evidence="2">
    <location>
        <begin position="1"/>
        <end position="28"/>
    </location>
</feature>
<proteinExistence type="predicted"/>
<dbReference type="GO" id="GO:0016020">
    <property type="term" value="C:membrane"/>
    <property type="evidence" value="ECO:0007669"/>
    <property type="project" value="InterPro"/>
</dbReference>
<feature type="transmembrane region" description="Helical" evidence="1">
    <location>
        <begin position="430"/>
        <end position="454"/>
    </location>
</feature>
<evidence type="ECO:0000313" key="4">
    <source>
        <dbReference type="Proteomes" id="UP000887540"/>
    </source>
</evidence>
<keyword evidence="1" id="KW-1133">Transmembrane helix</keyword>
<dbReference type="GO" id="GO:0005230">
    <property type="term" value="F:extracellular ligand-gated monoatomic ion channel activity"/>
    <property type="evidence" value="ECO:0007669"/>
    <property type="project" value="InterPro"/>
</dbReference>
<dbReference type="FunFam" id="2.70.170.10:FF:000063">
    <property type="entry name" value="Ligand-Gated ion Channel"/>
    <property type="match status" value="1"/>
</dbReference>
<sequence length="455" mass="51365">MLAIVTRMRKSLSTLALLCAALFGYAFAQFPPGAGTSLDVCKYFENVTDVQTLTSHEYVAYEQCLYYFLANKAQHTNVRFGTIHPIATLPPTYAEDAPKSVKVQIGQITLQHFQLNEFLKDLQIVGYMQMEWEDKRLAWDPSQWKVDKLKIHAASHIWIPVLSSQAFDTSLRNDDAMEVRKITVSPRGNVSAIVSYSLKTFCDDTDFRHYPMDIYKCCYQLEPHFHQEIIEFGIDGQPVFTDPKYFRDYGWSVSGTIPTVNLDPRVVSQLNFCINLQRSTNSVKIELSVATWVGSILFVCSIFIGSIRNQILVKLFVLLLQFLALQLFSNRIAPHLGASAATPVLLAVHEFAMVMNTLSIVASVIILMMSRIRRTLPPWNWLIKASQIVNRFVCVFNTVGESDEVEMEKGGNSPSSNSFSGSRYQADWEAAFVAIHGLVTSLIILIFLLGYLLIN</sequence>
<dbReference type="InterPro" id="IPR006202">
    <property type="entry name" value="Neur_chan_lig-bd"/>
</dbReference>
<keyword evidence="4" id="KW-1185">Reference proteome</keyword>
<evidence type="ECO:0000313" key="5">
    <source>
        <dbReference type="WBParaSite" id="ACRNAN_Path_790.g2989.t1"/>
    </source>
</evidence>
<evidence type="ECO:0000256" key="1">
    <source>
        <dbReference type="SAM" id="Phobius"/>
    </source>
</evidence>
<dbReference type="InterPro" id="IPR036734">
    <property type="entry name" value="Neur_chan_lig-bd_sf"/>
</dbReference>
<name>A0A914CCY9_9BILA</name>
<feature type="transmembrane region" description="Helical" evidence="1">
    <location>
        <begin position="311"/>
        <end position="328"/>
    </location>
</feature>
<protein>
    <submittedName>
        <fullName evidence="5">Neurotransmitter-gated ion-channel ligand-binding domain-containing protein</fullName>
    </submittedName>
</protein>
<accession>A0A914CCY9</accession>
<dbReference type="WBParaSite" id="ACRNAN_Path_790.g2989.t1">
    <property type="protein sequence ID" value="ACRNAN_Path_790.g2989.t1"/>
    <property type="gene ID" value="ACRNAN_Path_790.g2989"/>
</dbReference>
<dbReference type="Proteomes" id="UP000887540">
    <property type="component" value="Unplaced"/>
</dbReference>
<dbReference type="AlphaFoldDB" id="A0A914CCY9"/>